<evidence type="ECO:0000256" key="1">
    <source>
        <dbReference type="SAM" id="MobiDB-lite"/>
    </source>
</evidence>
<accession>A0A0F9FN80</accession>
<evidence type="ECO:0000313" key="2">
    <source>
        <dbReference type="EMBL" id="KKL79956.1"/>
    </source>
</evidence>
<dbReference type="EMBL" id="LAZR01023011">
    <property type="protein sequence ID" value="KKL79956.1"/>
    <property type="molecule type" value="Genomic_DNA"/>
</dbReference>
<reference evidence="2" key="1">
    <citation type="journal article" date="2015" name="Nature">
        <title>Complex archaea that bridge the gap between prokaryotes and eukaryotes.</title>
        <authorList>
            <person name="Spang A."/>
            <person name="Saw J.H."/>
            <person name="Jorgensen S.L."/>
            <person name="Zaremba-Niedzwiedzka K."/>
            <person name="Martijn J."/>
            <person name="Lind A.E."/>
            <person name="van Eijk R."/>
            <person name="Schleper C."/>
            <person name="Guy L."/>
            <person name="Ettema T.J."/>
        </authorList>
    </citation>
    <scope>NUCLEOTIDE SEQUENCE</scope>
</reference>
<sequence length="164" mass="19101">MDRKAQHPNTTRSAISGPTPDKQRSFISRAYQVAQMLTMPEWHYPAIVGKYLEGGFKPIEAFCNDIRQNLIYWASEGDSVFYQTPDYWYIFQYVPTVEAFRGTELEGRKMGGHIVYMTRYRNETGTWERLDDWANPHSVKHMLTEFLDAHPDKCLPLRNTGESS</sequence>
<gene>
    <name evidence="2" type="ORF">LCGC14_2009620</name>
</gene>
<feature type="region of interest" description="Disordered" evidence="1">
    <location>
        <begin position="1"/>
        <end position="22"/>
    </location>
</feature>
<organism evidence="2">
    <name type="scientific">marine sediment metagenome</name>
    <dbReference type="NCBI Taxonomy" id="412755"/>
    <lineage>
        <taxon>unclassified sequences</taxon>
        <taxon>metagenomes</taxon>
        <taxon>ecological metagenomes</taxon>
    </lineage>
</organism>
<protein>
    <submittedName>
        <fullName evidence="2">Uncharacterized protein</fullName>
    </submittedName>
</protein>
<comment type="caution">
    <text evidence="2">The sequence shown here is derived from an EMBL/GenBank/DDBJ whole genome shotgun (WGS) entry which is preliminary data.</text>
</comment>
<name>A0A0F9FN80_9ZZZZ</name>
<feature type="compositionally biased region" description="Polar residues" evidence="1">
    <location>
        <begin position="7"/>
        <end position="16"/>
    </location>
</feature>
<dbReference type="AlphaFoldDB" id="A0A0F9FN80"/>
<proteinExistence type="predicted"/>